<dbReference type="FunCoup" id="A0A6J2X7W3">
    <property type="interactions" value="1417"/>
</dbReference>
<dbReference type="GO" id="GO:0007030">
    <property type="term" value="P:Golgi organization"/>
    <property type="evidence" value="ECO:0007669"/>
    <property type="project" value="TreeGrafter"/>
</dbReference>
<evidence type="ECO:0000256" key="1">
    <source>
        <dbReference type="ARBA" id="ARBA00004395"/>
    </source>
</evidence>
<evidence type="ECO:0000256" key="8">
    <source>
        <dbReference type="ARBA" id="ARBA00031339"/>
    </source>
</evidence>
<dbReference type="InterPro" id="IPR007265">
    <property type="entry name" value="COG_su3"/>
</dbReference>
<evidence type="ECO:0000313" key="11">
    <source>
        <dbReference type="Proteomes" id="UP000504635"/>
    </source>
</evidence>
<evidence type="ECO:0000256" key="6">
    <source>
        <dbReference type="ARBA" id="ARBA00023034"/>
    </source>
</evidence>
<dbReference type="Pfam" id="PF04136">
    <property type="entry name" value="COG3_N"/>
    <property type="match status" value="1"/>
</dbReference>
<dbReference type="OrthoDB" id="296793at2759"/>
<dbReference type="InterPro" id="IPR048685">
    <property type="entry name" value="COG3_C"/>
</dbReference>
<evidence type="ECO:0000259" key="9">
    <source>
        <dbReference type="Pfam" id="PF04136"/>
    </source>
</evidence>
<dbReference type="InParanoid" id="A0A6J2X7W3"/>
<dbReference type="GO" id="GO:0017119">
    <property type="term" value="C:Golgi transport complex"/>
    <property type="evidence" value="ECO:0007669"/>
    <property type="project" value="TreeGrafter"/>
</dbReference>
<keyword evidence="5" id="KW-0653">Protein transport</keyword>
<evidence type="ECO:0000313" key="12">
    <source>
        <dbReference type="RefSeq" id="XP_030747266.1"/>
    </source>
</evidence>
<dbReference type="SUPFAM" id="SSF74788">
    <property type="entry name" value="Cullin repeat-like"/>
    <property type="match status" value="1"/>
</dbReference>
<organism evidence="11 12">
    <name type="scientific">Sitophilus oryzae</name>
    <name type="common">Rice weevil</name>
    <name type="synonym">Curculio oryzae</name>
    <dbReference type="NCBI Taxonomy" id="7048"/>
    <lineage>
        <taxon>Eukaryota</taxon>
        <taxon>Metazoa</taxon>
        <taxon>Ecdysozoa</taxon>
        <taxon>Arthropoda</taxon>
        <taxon>Hexapoda</taxon>
        <taxon>Insecta</taxon>
        <taxon>Pterygota</taxon>
        <taxon>Neoptera</taxon>
        <taxon>Endopterygota</taxon>
        <taxon>Coleoptera</taxon>
        <taxon>Polyphaga</taxon>
        <taxon>Cucujiformia</taxon>
        <taxon>Curculionidae</taxon>
        <taxon>Dryophthorinae</taxon>
        <taxon>Sitophilus</taxon>
    </lineage>
</organism>
<evidence type="ECO:0000256" key="3">
    <source>
        <dbReference type="ARBA" id="ARBA00020976"/>
    </source>
</evidence>
<dbReference type="PANTHER" id="PTHR13302">
    <property type="entry name" value="CONSERVED OLIGOMERIC GOLGI COMPLEX COMPONENT 3"/>
    <property type="match status" value="1"/>
</dbReference>
<comment type="similarity">
    <text evidence="2">Belongs to the COG3 family.</text>
</comment>
<dbReference type="InterPro" id="IPR048320">
    <property type="entry name" value="COG3_N"/>
</dbReference>
<dbReference type="GO" id="GO:0006886">
    <property type="term" value="P:intracellular protein transport"/>
    <property type="evidence" value="ECO:0007669"/>
    <property type="project" value="InterPro"/>
</dbReference>
<dbReference type="CTD" id="83548"/>
<name>A0A6J2X7W3_SITOR</name>
<dbReference type="KEGG" id="soy:115875867"/>
<dbReference type="GO" id="GO:0000139">
    <property type="term" value="C:Golgi membrane"/>
    <property type="evidence" value="ECO:0007669"/>
    <property type="project" value="UniProtKB-SubCell"/>
</dbReference>
<protein>
    <recommendedName>
        <fullName evidence="3">Conserved oligomeric Golgi complex subunit 3</fullName>
    </recommendedName>
    <alternativeName>
        <fullName evidence="8">Component of oligomeric Golgi complex 3</fullName>
    </alternativeName>
</protein>
<dbReference type="Proteomes" id="UP000504635">
    <property type="component" value="Unplaced"/>
</dbReference>
<accession>A0A6J2X7W3</accession>
<reference evidence="12" key="1">
    <citation type="submission" date="2025-08" db="UniProtKB">
        <authorList>
            <consortium name="RefSeq"/>
        </authorList>
    </citation>
    <scope>IDENTIFICATION</scope>
    <source>
        <tissue evidence="12">Gonads</tissue>
    </source>
</reference>
<feature type="domain" description="Conserved oligomeric Golgi complex subunit 3 N-terminal" evidence="9">
    <location>
        <begin position="104"/>
        <end position="246"/>
    </location>
</feature>
<dbReference type="InterPro" id="IPR016159">
    <property type="entry name" value="Cullin_repeat-like_dom_sf"/>
</dbReference>
<dbReference type="PANTHER" id="PTHR13302:SF8">
    <property type="entry name" value="CONSERVED OLIGOMERIC GOLGI COMPLEX SUBUNIT 3"/>
    <property type="match status" value="1"/>
</dbReference>
<feature type="domain" description="Conserved oligomeric Golgi complex subunit 3 C-terminal" evidence="10">
    <location>
        <begin position="277"/>
        <end position="616"/>
    </location>
</feature>
<evidence type="ECO:0000256" key="2">
    <source>
        <dbReference type="ARBA" id="ARBA00009936"/>
    </source>
</evidence>
<keyword evidence="11" id="KW-1185">Reference proteome</keyword>
<keyword evidence="7" id="KW-0472">Membrane</keyword>
<dbReference type="GO" id="GO:0005801">
    <property type="term" value="C:cis-Golgi network"/>
    <property type="evidence" value="ECO:0007669"/>
    <property type="project" value="InterPro"/>
</dbReference>
<evidence type="ECO:0000256" key="5">
    <source>
        <dbReference type="ARBA" id="ARBA00022927"/>
    </source>
</evidence>
<dbReference type="AlphaFoldDB" id="A0A6J2X7W3"/>
<dbReference type="Pfam" id="PF20671">
    <property type="entry name" value="COG3_C"/>
    <property type="match status" value="1"/>
</dbReference>
<sequence>MSRSATKPADDKQIDNLIQENVVNWQSASNPLAPLNEEQIDLFYEIGDVVKQLYNEGNENTEEVRVKDTDDNIPLITNNIDFVKWMVSVEKEIQDENFSNFQEYSNLLSKHLDNSKYLLTLSDTSLDSLSVLREKYENVVEKTNYLHNLSEQLMIQQKSLKQKKADINSRLKYFIYFPKCQEVIDNFGHNKVNSTEFIEALNNIDLAIDYLNEHMSFKESKVYRIKYESLLNTALLHVYNFVNSILVETSKHITTNSDNGDILLQHHRDSVSDTIFTLYYGKFQSSSVKVKQILECIEKKVEVSDYYKNIMYDCQSSYFHQRLPILEAAVSKALQELKNQHKTDYSVLFRSCCIFTIKVCTDEVMCYNFFFTNLSPQLHDYLSSLCQHLYDILRPCLIHINHIEILCELCSILKGEMSNEKNVSNQCLLRYVEVIRQLLEDVEERLVFRVNMFFKHDLSDYKPSPGDLAYPEKLQHMVDVIEVRERRPDSRMSIQSSESQDINPLDASQIPHFRSYTGNSPADLHGMWYPTVKRTLVCLSRLYFCLDRETFQSLAQEALIICINTLENAAGLISARKTASDGKLFEIKHLLIIREQIAPFQVDLTNKEVALDFSSVQKAAMDLVQKRRQIFTFGSNNALLEFLLDGTPKVKEYLVDSRKEIDKKLKYSCESFIAYVTKLLIGNILDLVEKCEAFIKAFSDKNSETLSKQEFAKSSVVADLIKQSEKCMKLKIPEIQKSMQLYLSNKETEFILFRPIKNNIINAFIQLEQIVLKGGYTADDQLEIACPTPEHVNILICSVSLTGE</sequence>
<proteinExistence type="inferred from homology"/>
<comment type="subcellular location">
    <subcellularLocation>
        <location evidence="1">Golgi apparatus membrane</location>
        <topology evidence="1">Peripheral membrane protein</topology>
    </subcellularLocation>
</comment>
<gene>
    <name evidence="12" type="primary">LOC115875867</name>
</gene>
<evidence type="ECO:0000256" key="7">
    <source>
        <dbReference type="ARBA" id="ARBA00023136"/>
    </source>
</evidence>
<keyword evidence="6" id="KW-0333">Golgi apparatus</keyword>
<keyword evidence="4" id="KW-0813">Transport</keyword>
<evidence type="ECO:0000259" key="10">
    <source>
        <dbReference type="Pfam" id="PF20671"/>
    </source>
</evidence>
<dbReference type="RefSeq" id="XP_030747266.1">
    <property type="nucleotide sequence ID" value="XM_030891406.1"/>
</dbReference>
<dbReference type="GeneID" id="115875867"/>
<evidence type="ECO:0000256" key="4">
    <source>
        <dbReference type="ARBA" id="ARBA00022448"/>
    </source>
</evidence>
<dbReference type="GO" id="GO:0006891">
    <property type="term" value="P:intra-Golgi vesicle-mediated transport"/>
    <property type="evidence" value="ECO:0007669"/>
    <property type="project" value="TreeGrafter"/>
</dbReference>